<evidence type="ECO:0000256" key="4">
    <source>
        <dbReference type="ARBA" id="ARBA00022481"/>
    </source>
</evidence>
<dbReference type="InterPro" id="IPR022346">
    <property type="entry name" value="T2SS_GspH"/>
</dbReference>
<sequence>MVRLAARMKMRIFTANKPTSTSNFALRERGFTLVELMVVLFIIGVASAAVVMTARSTDRDARDEAEQLAARLAALRDQSILQSTPMAFAIRPSGYSFEVRGDGVWRPLQEKPFASQKWTRGTSASIGGARQLRVAFDSTGLPSSSAAIGVKRGDRVVTVNLSATGDVRVAR</sequence>
<dbReference type="NCBIfam" id="TIGR02532">
    <property type="entry name" value="IV_pilin_GFxxxE"/>
    <property type="match status" value="1"/>
</dbReference>
<reference evidence="13" key="1">
    <citation type="submission" date="2019-01" db="EMBL/GenBank/DDBJ databases">
        <title>Sphingorhabdus lacus sp.nov., isolated from an oligotrophic freshwater lake.</title>
        <authorList>
            <person name="Park M."/>
        </authorList>
    </citation>
    <scope>NUCLEOTIDE SEQUENCE [LARGE SCALE GENOMIC DNA]</scope>
    <source>
        <strain evidence="13">IMCC1753</strain>
    </source>
</reference>
<keyword evidence="6" id="KW-0812">Transmembrane</keyword>
<keyword evidence="8" id="KW-0472">Membrane</keyword>
<evidence type="ECO:0000256" key="9">
    <source>
        <dbReference type="ARBA" id="ARBA00025772"/>
    </source>
</evidence>
<accession>A0A6I6L3Z1</accession>
<evidence type="ECO:0000256" key="10">
    <source>
        <dbReference type="ARBA" id="ARBA00030775"/>
    </source>
</evidence>
<keyword evidence="13" id="KW-1185">Reference proteome</keyword>
<evidence type="ECO:0000313" key="12">
    <source>
        <dbReference type="EMBL" id="QGY80279.1"/>
    </source>
</evidence>
<keyword evidence="4" id="KW-0488">Methylation</keyword>
<dbReference type="GO" id="GO:0005886">
    <property type="term" value="C:plasma membrane"/>
    <property type="evidence" value="ECO:0007669"/>
    <property type="project" value="UniProtKB-SubCell"/>
</dbReference>
<dbReference type="SUPFAM" id="SSF54523">
    <property type="entry name" value="Pili subunits"/>
    <property type="match status" value="1"/>
</dbReference>
<name>A0A6I6L3Z1_9SPHN</name>
<evidence type="ECO:0000259" key="11">
    <source>
        <dbReference type="Pfam" id="PF12019"/>
    </source>
</evidence>
<dbReference type="GO" id="GO:0015627">
    <property type="term" value="C:type II protein secretion system complex"/>
    <property type="evidence" value="ECO:0007669"/>
    <property type="project" value="InterPro"/>
</dbReference>
<dbReference type="Pfam" id="PF12019">
    <property type="entry name" value="GspH"/>
    <property type="match status" value="1"/>
</dbReference>
<keyword evidence="3" id="KW-1003">Cell membrane</keyword>
<protein>
    <recommendedName>
        <fullName evidence="2">Type II secretion system protein H</fullName>
    </recommendedName>
    <alternativeName>
        <fullName evidence="10">General secretion pathway protein H</fullName>
    </alternativeName>
</protein>
<evidence type="ECO:0000256" key="1">
    <source>
        <dbReference type="ARBA" id="ARBA00004377"/>
    </source>
</evidence>
<dbReference type="InterPro" id="IPR002416">
    <property type="entry name" value="T2SS_protein-GspH"/>
</dbReference>
<dbReference type="Pfam" id="PF07963">
    <property type="entry name" value="N_methyl"/>
    <property type="match status" value="1"/>
</dbReference>
<comment type="subcellular location">
    <subcellularLocation>
        <location evidence="1">Cell inner membrane</location>
        <topology evidence="1">Single-pass membrane protein</topology>
    </subcellularLocation>
</comment>
<evidence type="ECO:0000256" key="5">
    <source>
        <dbReference type="ARBA" id="ARBA00022519"/>
    </source>
</evidence>
<dbReference type="PROSITE" id="PS00409">
    <property type="entry name" value="PROKAR_NTER_METHYL"/>
    <property type="match status" value="1"/>
</dbReference>
<evidence type="ECO:0000256" key="3">
    <source>
        <dbReference type="ARBA" id="ARBA00022475"/>
    </source>
</evidence>
<dbReference type="Gene3D" id="3.55.40.10">
    <property type="entry name" value="minor pseudopilin epsh domain"/>
    <property type="match status" value="1"/>
</dbReference>
<keyword evidence="7" id="KW-1133">Transmembrane helix</keyword>
<evidence type="ECO:0000256" key="7">
    <source>
        <dbReference type="ARBA" id="ARBA00022989"/>
    </source>
</evidence>
<dbReference type="InterPro" id="IPR012902">
    <property type="entry name" value="N_methyl_site"/>
</dbReference>
<dbReference type="InterPro" id="IPR045584">
    <property type="entry name" value="Pilin-like"/>
</dbReference>
<evidence type="ECO:0000256" key="8">
    <source>
        <dbReference type="ARBA" id="ARBA00023136"/>
    </source>
</evidence>
<evidence type="ECO:0000313" key="13">
    <source>
        <dbReference type="Proteomes" id="UP000428803"/>
    </source>
</evidence>
<dbReference type="AlphaFoldDB" id="A0A6I6L3Z1"/>
<dbReference type="GO" id="GO:0015628">
    <property type="term" value="P:protein secretion by the type II secretion system"/>
    <property type="evidence" value="ECO:0007669"/>
    <property type="project" value="InterPro"/>
</dbReference>
<dbReference type="PRINTS" id="PR00885">
    <property type="entry name" value="BCTERIALGSPH"/>
</dbReference>
<proteinExistence type="inferred from homology"/>
<keyword evidence="5" id="KW-0997">Cell inner membrane</keyword>
<gene>
    <name evidence="12" type="primary">gspH</name>
    <name evidence="12" type="ORF">EUU25_06400</name>
</gene>
<dbReference type="EMBL" id="CP035733">
    <property type="protein sequence ID" value="QGY80279.1"/>
    <property type="molecule type" value="Genomic_DNA"/>
</dbReference>
<comment type="similarity">
    <text evidence="9">Belongs to the GSP H family.</text>
</comment>
<feature type="domain" description="General secretion pathway GspH" evidence="11">
    <location>
        <begin position="64"/>
        <end position="165"/>
    </location>
</feature>
<dbReference type="KEGG" id="slaa:EUU25_06400"/>
<dbReference type="Proteomes" id="UP000428803">
    <property type="component" value="Chromosome"/>
</dbReference>
<organism evidence="12 13">
    <name type="scientific">Sphingorhabdus lacus</name>
    <dbReference type="NCBI Taxonomy" id="392610"/>
    <lineage>
        <taxon>Bacteria</taxon>
        <taxon>Pseudomonadati</taxon>
        <taxon>Pseudomonadota</taxon>
        <taxon>Alphaproteobacteria</taxon>
        <taxon>Sphingomonadales</taxon>
        <taxon>Sphingomonadaceae</taxon>
        <taxon>Sphingorhabdus</taxon>
    </lineage>
</organism>
<evidence type="ECO:0000256" key="2">
    <source>
        <dbReference type="ARBA" id="ARBA00021549"/>
    </source>
</evidence>
<evidence type="ECO:0000256" key="6">
    <source>
        <dbReference type="ARBA" id="ARBA00022692"/>
    </source>
</evidence>